<dbReference type="Proteomes" id="UP000178681">
    <property type="component" value="Unassembled WGS sequence"/>
</dbReference>
<evidence type="ECO:0000313" key="1">
    <source>
        <dbReference type="EMBL" id="OGG07081.1"/>
    </source>
</evidence>
<dbReference type="AlphaFoldDB" id="A0A1F5Z3R4"/>
<name>A0A1F5Z3R4_9BACT</name>
<proteinExistence type="predicted"/>
<sequence>MPFNKRVGDQSIADSLSSYEDLRRIAEPALDADKRRAREIISECQAGNYANFFELVKGWEKKELIHYFRVPEVVLKEWRNQARKKKK</sequence>
<dbReference type="STRING" id="1798377.A2872_00150"/>
<organism evidence="1 2">
    <name type="scientific">Candidatus Gottesmanbacteria bacterium RIFCSPHIGHO2_01_FULL_42_12</name>
    <dbReference type="NCBI Taxonomy" id="1798377"/>
    <lineage>
        <taxon>Bacteria</taxon>
        <taxon>Candidatus Gottesmaniibacteriota</taxon>
    </lineage>
</organism>
<evidence type="ECO:0000313" key="2">
    <source>
        <dbReference type="Proteomes" id="UP000178681"/>
    </source>
</evidence>
<accession>A0A1F5Z3R4</accession>
<dbReference type="EMBL" id="MFJG01000018">
    <property type="protein sequence ID" value="OGG07081.1"/>
    <property type="molecule type" value="Genomic_DNA"/>
</dbReference>
<reference evidence="1 2" key="1">
    <citation type="journal article" date="2016" name="Nat. Commun.">
        <title>Thousands of microbial genomes shed light on interconnected biogeochemical processes in an aquifer system.</title>
        <authorList>
            <person name="Anantharaman K."/>
            <person name="Brown C.T."/>
            <person name="Hug L.A."/>
            <person name="Sharon I."/>
            <person name="Castelle C.J."/>
            <person name="Probst A.J."/>
            <person name="Thomas B.C."/>
            <person name="Singh A."/>
            <person name="Wilkins M.J."/>
            <person name="Karaoz U."/>
            <person name="Brodie E.L."/>
            <person name="Williams K.H."/>
            <person name="Hubbard S.S."/>
            <person name="Banfield J.F."/>
        </authorList>
    </citation>
    <scope>NUCLEOTIDE SEQUENCE [LARGE SCALE GENOMIC DNA]</scope>
</reference>
<protein>
    <submittedName>
        <fullName evidence="1">Uncharacterized protein</fullName>
    </submittedName>
</protein>
<comment type="caution">
    <text evidence="1">The sequence shown here is derived from an EMBL/GenBank/DDBJ whole genome shotgun (WGS) entry which is preliminary data.</text>
</comment>
<gene>
    <name evidence="1" type="ORF">A2872_00150</name>
</gene>